<dbReference type="SMART" id="SM00822">
    <property type="entry name" value="PKS_KR"/>
    <property type="match status" value="1"/>
</dbReference>
<dbReference type="PROSITE" id="PS00061">
    <property type="entry name" value="ADH_SHORT"/>
    <property type="match status" value="1"/>
</dbReference>
<evidence type="ECO:0000313" key="6">
    <source>
        <dbReference type="Proteomes" id="UP000297258"/>
    </source>
</evidence>
<dbReference type="InterPro" id="IPR057326">
    <property type="entry name" value="KR_dom"/>
</dbReference>
<dbReference type="SUPFAM" id="SSF51735">
    <property type="entry name" value="NAD(P)-binding Rossmann-fold domains"/>
    <property type="match status" value="1"/>
</dbReference>
<keyword evidence="2" id="KW-0560">Oxidoreductase</keyword>
<dbReference type="Gene3D" id="3.40.50.720">
    <property type="entry name" value="NAD(P)-binding Rossmann-like Domain"/>
    <property type="match status" value="1"/>
</dbReference>
<proteinExistence type="inferred from homology"/>
<evidence type="ECO:0000313" key="5">
    <source>
        <dbReference type="EMBL" id="TFW30752.1"/>
    </source>
</evidence>
<dbReference type="CDD" id="cd05233">
    <property type="entry name" value="SDR_c"/>
    <property type="match status" value="1"/>
</dbReference>
<keyword evidence="3" id="KW-0520">NAD</keyword>
<dbReference type="InterPro" id="IPR020904">
    <property type="entry name" value="Sc_DH/Rdtase_CS"/>
</dbReference>
<dbReference type="Pfam" id="PF13561">
    <property type="entry name" value="adh_short_C2"/>
    <property type="match status" value="1"/>
</dbReference>
<dbReference type="OrthoDB" id="9806974at2"/>
<dbReference type="EMBL" id="SPUM01000107">
    <property type="protein sequence ID" value="TFW30752.1"/>
    <property type="molecule type" value="Genomic_DNA"/>
</dbReference>
<dbReference type="PRINTS" id="PR00080">
    <property type="entry name" value="SDRFAMILY"/>
</dbReference>
<accession>A0A4Y9SVD8</accession>
<dbReference type="Proteomes" id="UP000297258">
    <property type="component" value="Unassembled WGS sequence"/>
</dbReference>
<evidence type="ECO:0000259" key="4">
    <source>
        <dbReference type="SMART" id="SM00822"/>
    </source>
</evidence>
<evidence type="ECO:0000256" key="1">
    <source>
        <dbReference type="ARBA" id="ARBA00006484"/>
    </source>
</evidence>
<feature type="domain" description="Ketoreductase" evidence="4">
    <location>
        <begin position="6"/>
        <end position="179"/>
    </location>
</feature>
<evidence type="ECO:0000256" key="3">
    <source>
        <dbReference type="ARBA" id="ARBA00023027"/>
    </source>
</evidence>
<sequence length="254" mass="27193">MEMQDRVVIVSGGTSGVGKAIATRFVEEGAHVVILGLNDVKGNEVQEQLRATAKKHGVADCIYLHTDVSDSTEVQNTLRVVTERWHQVHVLVNNAAIMKSGALVDMDVADWDETMAINLRGPFLLSKYSIPVMPPEAAIVNISSVHAIATDANTAAYTASKGGLEALTRALAIECYPRKIRVNALRLGAVDTGMLWNNPDVQSGEEKVDLNEVASPELIAELALFLASQRSRFVSGAVLTADAGRLPILASHAS</sequence>
<dbReference type="AlphaFoldDB" id="A0A4Y9SVD8"/>
<comment type="similarity">
    <text evidence="1">Belongs to the short-chain dehydrogenases/reductases (SDR) family.</text>
</comment>
<evidence type="ECO:0000256" key="2">
    <source>
        <dbReference type="ARBA" id="ARBA00023002"/>
    </source>
</evidence>
<dbReference type="FunFam" id="3.40.50.720:FF:000084">
    <property type="entry name" value="Short-chain dehydrogenase reductase"/>
    <property type="match status" value="1"/>
</dbReference>
<dbReference type="PANTHER" id="PTHR24321">
    <property type="entry name" value="DEHYDROGENASES, SHORT CHAIN"/>
    <property type="match status" value="1"/>
</dbReference>
<dbReference type="GO" id="GO:0016491">
    <property type="term" value="F:oxidoreductase activity"/>
    <property type="evidence" value="ECO:0007669"/>
    <property type="project" value="UniProtKB-KW"/>
</dbReference>
<reference evidence="5 6" key="1">
    <citation type="submission" date="2019-03" db="EMBL/GenBank/DDBJ databases">
        <title>Draft genome of Massilia hortus sp. nov., a novel bacterial species of the Oxalobacteraceae family.</title>
        <authorList>
            <person name="Peta V."/>
            <person name="Raths R."/>
            <person name="Bucking H."/>
        </authorList>
    </citation>
    <scope>NUCLEOTIDE SEQUENCE [LARGE SCALE GENOMIC DNA]</scope>
    <source>
        <strain evidence="5 6">ONC3</strain>
    </source>
</reference>
<name>A0A4Y9SVD8_9BURK</name>
<comment type="caution">
    <text evidence="5">The sequence shown here is derived from an EMBL/GenBank/DDBJ whole genome shotgun (WGS) entry which is preliminary data.</text>
</comment>
<dbReference type="PANTHER" id="PTHR24321:SF8">
    <property type="entry name" value="ESTRADIOL 17-BETA-DEHYDROGENASE 8-RELATED"/>
    <property type="match status" value="1"/>
</dbReference>
<protein>
    <submittedName>
        <fullName evidence="5">SDR family oxidoreductase</fullName>
    </submittedName>
</protein>
<dbReference type="InterPro" id="IPR036291">
    <property type="entry name" value="NAD(P)-bd_dom_sf"/>
</dbReference>
<dbReference type="InterPro" id="IPR002347">
    <property type="entry name" value="SDR_fam"/>
</dbReference>
<organism evidence="5 6">
    <name type="scientific">Massilia horti</name>
    <dbReference type="NCBI Taxonomy" id="2562153"/>
    <lineage>
        <taxon>Bacteria</taxon>
        <taxon>Pseudomonadati</taxon>
        <taxon>Pseudomonadota</taxon>
        <taxon>Betaproteobacteria</taxon>
        <taxon>Burkholderiales</taxon>
        <taxon>Oxalobacteraceae</taxon>
        <taxon>Telluria group</taxon>
        <taxon>Massilia</taxon>
    </lineage>
</organism>
<keyword evidence="6" id="KW-1185">Reference proteome</keyword>
<dbReference type="PRINTS" id="PR00081">
    <property type="entry name" value="GDHRDH"/>
</dbReference>
<gene>
    <name evidence="5" type="ORF">E4O92_15570</name>
</gene>